<evidence type="ECO:0000256" key="2">
    <source>
        <dbReference type="ARBA" id="ARBA00004300"/>
    </source>
</evidence>
<comment type="similarity">
    <text evidence="4">Belongs to the peptidase C19 family. USP20/USP33 subfamily.</text>
</comment>
<dbReference type="PANTHER" id="PTHR21646:SF86">
    <property type="entry name" value="UBIQUITIN CARBOXYL-TERMINAL HYDROLASE"/>
    <property type="match status" value="1"/>
</dbReference>
<dbReference type="SUPFAM" id="SSF143791">
    <property type="entry name" value="DUSP-like"/>
    <property type="match status" value="2"/>
</dbReference>
<evidence type="ECO:0000256" key="3">
    <source>
        <dbReference type="ARBA" id="ARBA00004556"/>
    </source>
</evidence>
<dbReference type="GO" id="GO:0006897">
    <property type="term" value="P:endocytosis"/>
    <property type="evidence" value="ECO:0007669"/>
    <property type="project" value="UniProtKB-KW"/>
</dbReference>
<dbReference type="SUPFAM" id="SSF57850">
    <property type="entry name" value="RING/U-box"/>
    <property type="match status" value="1"/>
</dbReference>
<dbReference type="InterPro" id="IPR035927">
    <property type="entry name" value="DUSP-like_sf"/>
</dbReference>
<dbReference type="GO" id="GO:0008270">
    <property type="term" value="F:zinc ion binding"/>
    <property type="evidence" value="ECO:0007669"/>
    <property type="project" value="UniProtKB-KW"/>
</dbReference>
<dbReference type="SMART" id="SM00695">
    <property type="entry name" value="DUSP"/>
    <property type="match status" value="2"/>
</dbReference>
<keyword evidence="9 12" id="KW-0863">Zinc-finger</keyword>
<keyword evidence="13" id="KW-0378">Hydrolase</keyword>
<keyword evidence="13" id="KW-0788">Thiol protease</keyword>
<keyword evidence="8" id="KW-0677">Repeat</keyword>
<evidence type="ECO:0000256" key="10">
    <source>
        <dbReference type="ARBA" id="ARBA00022833"/>
    </source>
</evidence>
<dbReference type="Gene3D" id="3.30.40.10">
    <property type="entry name" value="Zinc/RING finger domain, C3HC4 (zinc finger)"/>
    <property type="match status" value="1"/>
</dbReference>
<dbReference type="EMBL" id="LIAE01007166">
    <property type="protein sequence ID" value="PAV81473.1"/>
    <property type="molecule type" value="Genomic_DNA"/>
</dbReference>
<dbReference type="InterPro" id="IPR038765">
    <property type="entry name" value="Papain-like_cys_pep_sf"/>
</dbReference>
<dbReference type="CDD" id="cd02257">
    <property type="entry name" value="Peptidase_C19"/>
    <property type="match status" value="1"/>
</dbReference>
<dbReference type="GO" id="GO:0004843">
    <property type="term" value="F:cysteine-type deubiquitinase activity"/>
    <property type="evidence" value="ECO:0007669"/>
    <property type="project" value="UniProtKB-UniRule"/>
</dbReference>
<keyword evidence="13" id="KW-0645">Protease</keyword>
<comment type="subcellular location">
    <subcellularLocation>
        <location evidence="2">Cytoplasm</location>
        <location evidence="2">Cytoskeleton</location>
        <location evidence="2">Microtubule organizing center</location>
        <location evidence="2">Centrosome</location>
    </subcellularLocation>
    <subcellularLocation>
        <location evidence="3">Cytoplasm</location>
        <location evidence="3">Perinuclear region</location>
    </subcellularLocation>
</comment>
<dbReference type="GO" id="GO:0005813">
    <property type="term" value="C:centrosome"/>
    <property type="evidence" value="ECO:0007669"/>
    <property type="project" value="UniProtKB-SubCell"/>
</dbReference>
<comment type="catalytic activity">
    <reaction evidence="1 13">
        <text>Thiol-dependent hydrolysis of ester, thioester, amide, peptide and isopeptide bonds formed by the C-terminal Gly of ubiquitin (a 76-residue protein attached to proteins as an intracellular targeting signal).</text>
        <dbReference type="EC" id="3.4.19.12"/>
    </reaction>
</comment>
<feature type="domain" description="USP" evidence="15">
    <location>
        <begin position="223"/>
        <end position="637"/>
    </location>
</feature>
<feature type="region of interest" description="Disordered" evidence="14">
    <location>
        <begin position="362"/>
        <end position="394"/>
    </location>
</feature>
<dbReference type="Gene3D" id="3.30.2230.10">
    <property type="entry name" value="DUSP-like"/>
    <property type="match status" value="1"/>
</dbReference>
<feature type="compositionally biased region" description="Basic and acidic residues" evidence="14">
    <location>
        <begin position="13"/>
        <end position="34"/>
    </location>
</feature>
<evidence type="ECO:0000256" key="14">
    <source>
        <dbReference type="SAM" id="MobiDB-lite"/>
    </source>
</evidence>
<evidence type="ECO:0000256" key="9">
    <source>
        <dbReference type="ARBA" id="ARBA00022771"/>
    </source>
</evidence>
<evidence type="ECO:0000313" key="18">
    <source>
        <dbReference type="EMBL" id="PAV81471.1"/>
    </source>
</evidence>
<dbReference type="PROSITE" id="PS51283">
    <property type="entry name" value="DUSP"/>
    <property type="match status" value="1"/>
</dbReference>
<feature type="compositionally biased region" description="Polar residues" evidence="14">
    <location>
        <begin position="367"/>
        <end position="381"/>
    </location>
</feature>
<evidence type="ECO:0000259" key="16">
    <source>
        <dbReference type="PROSITE" id="PS50271"/>
    </source>
</evidence>
<dbReference type="Pfam" id="PF00443">
    <property type="entry name" value="UCH"/>
    <property type="match status" value="1"/>
</dbReference>
<dbReference type="InterPro" id="IPR028889">
    <property type="entry name" value="USP"/>
</dbReference>
<dbReference type="OrthoDB" id="21192at2759"/>
<organism evidence="18 19">
    <name type="scientific">Diploscapter pachys</name>
    <dbReference type="NCBI Taxonomy" id="2018661"/>
    <lineage>
        <taxon>Eukaryota</taxon>
        <taxon>Metazoa</taxon>
        <taxon>Ecdysozoa</taxon>
        <taxon>Nematoda</taxon>
        <taxon>Chromadorea</taxon>
        <taxon>Rhabditida</taxon>
        <taxon>Rhabditina</taxon>
        <taxon>Rhabditomorpha</taxon>
        <taxon>Rhabditoidea</taxon>
        <taxon>Rhabditidae</taxon>
        <taxon>Diploscapter</taxon>
    </lineage>
</organism>
<dbReference type="InterPro" id="IPR050185">
    <property type="entry name" value="Ub_carboxyl-term_hydrolase"/>
</dbReference>
<evidence type="ECO:0000256" key="13">
    <source>
        <dbReference type="RuleBase" id="RU366025"/>
    </source>
</evidence>
<evidence type="ECO:0000256" key="1">
    <source>
        <dbReference type="ARBA" id="ARBA00000707"/>
    </source>
</evidence>
<name>A0A2A2L5D1_9BILA</name>
<accession>A0A2A2L5D1</accession>
<keyword evidence="5" id="KW-0963">Cytoplasm</keyword>
<evidence type="ECO:0000256" key="8">
    <source>
        <dbReference type="ARBA" id="ARBA00022737"/>
    </source>
</evidence>
<evidence type="ECO:0000259" key="17">
    <source>
        <dbReference type="PROSITE" id="PS51283"/>
    </source>
</evidence>
<feature type="region of interest" description="Disordered" evidence="14">
    <location>
        <begin position="1"/>
        <end position="34"/>
    </location>
</feature>
<keyword evidence="19" id="KW-1185">Reference proteome</keyword>
<dbReference type="InterPro" id="IPR001607">
    <property type="entry name" value="Znf_UBP"/>
</dbReference>
<dbReference type="AlphaFoldDB" id="A0A2A2L5D1"/>
<dbReference type="Proteomes" id="UP000218231">
    <property type="component" value="Unassembled WGS sequence"/>
</dbReference>
<keyword evidence="7" id="KW-0479">Metal-binding</keyword>
<proteinExistence type="inferred from homology"/>
<dbReference type="EC" id="3.4.19.12" evidence="13"/>
<evidence type="ECO:0000256" key="6">
    <source>
        <dbReference type="ARBA" id="ARBA00022583"/>
    </source>
</evidence>
<dbReference type="EMBL" id="LIAE01007166">
    <property type="protein sequence ID" value="PAV81471.1"/>
    <property type="molecule type" value="Genomic_DNA"/>
</dbReference>
<dbReference type="InterPro" id="IPR013083">
    <property type="entry name" value="Znf_RING/FYVE/PHD"/>
</dbReference>
<keyword evidence="13" id="KW-0833">Ubl conjugation pathway</keyword>
<evidence type="ECO:0000256" key="12">
    <source>
        <dbReference type="PROSITE-ProRule" id="PRU00502"/>
    </source>
</evidence>
<gene>
    <name evidence="18" type="ORF">WR25_16616</name>
</gene>
<dbReference type="Gene3D" id="3.90.70.10">
    <property type="entry name" value="Cysteine proteinases"/>
    <property type="match status" value="1"/>
</dbReference>
<dbReference type="PROSITE" id="PS50271">
    <property type="entry name" value="ZF_UBP"/>
    <property type="match status" value="1"/>
</dbReference>
<dbReference type="PANTHER" id="PTHR21646">
    <property type="entry name" value="UBIQUITIN CARBOXYL-TERMINAL HYDROLASE"/>
    <property type="match status" value="1"/>
</dbReference>
<keyword evidence="6" id="KW-0254">Endocytosis</keyword>
<dbReference type="PROSITE" id="PS50235">
    <property type="entry name" value="USP_3"/>
    <property type="match status" value="1"/>
</dbReference>
<dbReference type="STRING" id="2018661.A0A2A2L5D1"/>
<dbReference type="Pfam" id="PF06337">
    <property type="entry name" value="DUSP"/>
    <property type="match status" value="1"/>
</dbReference>
<dbReference type="GO" id="GO:0016579">
    <property type="term" value="P:protein deubiquitination"/>
    <property type="evidence" value="ECO:0007669"/>
    <property type="project" value="InterPro"/>
</dbReference>
<evidence type="ECO:0000256" key="11">
    <source>
        <dbReference type="ARBA" id="ARBA00023212"/>
    </source>
</evidence>
<dbReference type="Pfam" id="PF02148">
    <property type="entry name" value="zf-UBP"/>
    <property type="match status" value="1"/>
</dbReference>
<protein>
    <recommendedName>
        <fullName evidence="13">Ubiquitin carboxyl-terminal hydrolase</fullName>
        <ecNumber evidence="13">3.4.19.12</ecNumber>
    </recommendedName>
</protein>
<keyword evidence="11" id="KW-0206">Cytoskeleton</keyword>
<dbReference type="SUPFAM" id="SSF54001">
    <property type="entry name" value="Cysteine proteinases"/>
    <property type="match status" value="1"/>
</dbReference>
<dbReference type="GO" id="GO:0006508">
    <property type="term" value="P:proteolysis"/>
    <property type="evidence" value="ECO:0007669"/>
    <property type="project" value="UniProtKB-KW"/>
</dbReference>
<dbReference type="PROSITE" id="PS00972">
    <property type="entry name" value="USP_1"/>
    <property type="match status" value="1"/>
</dbReference>
<keyword evidence="10" id="KW-0862">Zinc</keyword>
<reference evidence="18 19" key="1">
    <citation type="journal article" date="2017" name="Curr. Biol.">
        <title>Genome architecture and evolution of a unichromosomal asexual nematode.</title>
        <authorList>
            <person name="Fradin H."/>
            <person name="Zegar C."/>
            <person name="Gutwein M."/>
            <person name="Lucas J."/>
            <person name="Kovtun M."/>
            <person name="Corcoran D."/>
            <person name="Baugh L.R."/>
            <person name="Kiontke K."/>
            <person name="Gunsalus K."/>
            <person name="Fitch D.H."/>
            <person name="Piano F."/>
        </authorList>
    </citation>
    <scope>NUCLEOTIDE SEQUENCE [LARGE SCALE GENOMIC DNA]</scope>
    <source>
        <strain evidence="18">PF1309</strain>
    </source>
</reference>
<evidence type="ECO:0000256" key="7">
    <source>
        <dbReference type="ARBA" id="ARBA00022723"/>
    </source>
</evidence>
<dbReference type="InterPro" id="IPR006615">
    <property type="entry name" value="Pept_C19_DUSP"/>
</dbReference>
<evidence type="ECO:0000313" key="19">
    <source>
        <dbReference type="Proteomes" id="UP000218231"/>
    </source>
</evidence>
<dbReference type="GO" id="GO:0048471">
    <property type="term" value="C:perinuclear region of cytoplasm"/>
    <property type="evidence" value="ECO:0007669"/>
    <property type="project" value="UniProtKB-SubCell"/>
</dbReference>
<sequence length="904" mass="102498">MARRSKRLSSRNGGKERGAEPETKELMDVDEQKDQNMEIDAEVAKTNERIATTHCGHVKSIGLLTKGSFKKSEKSRCTECSPAASGRWLCLHPSCIDSITLCGSKNGEQQHATEHYQNDPSHCVMLNTSNMRVFCFICNVEVDKNNNEPPLTNELLNCLTEIRKTEPRNGSSKTKAKAQNPIEIAVELADTKGELLDRSSIQNRPYVKEMEDEFEADFPKGLTGLNNCGNTCYFNAVIQSLSNCPPFSDFFRGKGDLRQFSIREPRAANTMAQLIQNLWSAQRLPSISPISMLKKVAEAHAQFRGTQQQDAQELMRCLLQLLHTELSRPKYEHELNIARSFHRDTKRRRNWTISGSNDRNFDGADSGWSSEGDTPSSSADSRSTKRKKGEKRQQHANKLIGYTSIISDIFDGQLTSTVRCLTCKNTSTTKETFQDLSLPIPSKKQLDKIASEKDEGVSSFATDDSGSLWSWLTWLYTFAPYSFFSSESISLEDCLSVFFTPDKLCGDDMYSCEKCAKLRNGIKTVRISHLPEVLCIHIKRFRHDPSGSTNHKISSRVNFPLCGLDMSPFSDSDESALYDLCSFISHEGGSAESGHYISYARNEIDGNWYEFDDSIVTKLDTAYLMTKEAYVLFYQRRATEECEITKEHVRFALSPENVTLPKSTTHCCISTEWLNKFNTFSCVGPINNYDFLCVHGNLLPSRSAHISSLCTHIHVSLWEFLTNRFGGGPMTRELHHCLVCDQKWKQLQERKKTELEKFKQIEQTMDAWQRDGLEKCLYAHYLPPFMISRNWFSSWINFVHDPLAEPPGTIDNNMILRKNDQNQFFLLPNGNSIPLDRELFLFLKQIYGGGPEVLRSPAAQLSEQELSDLLDQVNSKIAEMKKQLTAEILKQEPVQSSSQSSLST</sequence>
<feature type="domain" description="UBP-type" evidence="16">
    <location>
        <begin position="53"/>
        <end position="166"/>
    </location>
</feature>
<feature type="domain" description="DUSP" evidence="17">
    <location>
        <begin position="752"/>
        <end position="859"/>
    </location>
</feature>
<evidence type="ECO:0000259" key="15">
    <source>
        <dbReference type="PROSITE" id="PS50235"/>
    </source>
</evidence>
<dbReference type="InterPro" id="IPR001394">
    <property type="entry name" value="Peptidase_C19_UCH"/>
</dbReference>
<dbReference type="PROSITE" id="PS00973">
    <property type="entry name" value="USP_2"/>
    <property type="match status" value="1"/>
</dbReference>
<evidence type="ECO:0000256" key="5">
    <source>
        <dbReference type="ARBA" id="ARBA00022490"/>
    </source>
</evidence>
<evidence type="ECO:0000256" key="4">
    <source>
        <dbReference type="ARBA" id="ARBA00008269"/>
    </source>
</evidence>
<dbReference type="InterPro" id="IPR018200">
    <property type="entry name" value="USP_CS"/>
</dbReference>
<comment type="caution">
    <text evidence="18">The sequence shown here is derived from an EMBL/GenBank/DDBJ whole genome shotgun (WGS) entry which is preliminary data.</text>
</comment>